<evidence type="ECO:0000256" key="1">
    <source>
        <dbReference type="ARBA" id="ARBA00001942"/>
    </source>
</evidence>
<evidence type="ECO:0000256" key="6">
    <source>
        <dbReference type="ARBA" id="ARBA00023014"/>
    </source>
</evidence>
<keyword evidence="2" id="KW-0004">4Fe-4S</keyword>
<comment type="cofactor">
    <cofactor evidence="1">
        <name>Mo-bis(molybdopterin guanine dinucleotide)</name>
        <dbReference type="ChEBI" id="CHEBI:60539"/>
    </cofactor>
</comment>
<sequence length="218" mass="25334">MSKLLDRFRYFKTKGDSFADGHGQVYHTNRDWEDSYRQRWQFDKIVRSTHGVNCTGSCSWKIYVKNGLVTWETQQTDYPRTRPDLPNHEPRGCPRGASYSWYLYSANRLKYPLVRRKLIELWREALAQHIDPVLAWDAIQSDPQKAQSYRQARGRGGFIRSNWKELNQLIAAANVWTIKNYGPDRVAGFSPIPAMSMVSYAAGTRYLSPAGRHLPEFL</sequence>
<dbReference type="Gene3D" id="3.40.50.12440">
    <property type="match status" value="1"/>
</dbReference>
<evidence type="ECO:0000259" key="7">
    <source>
        <dbReference type="PROSITE" id="PS51669"/>
    </source>
</evidence>
<dbReference type="InterPro" id="IPR028189">
    <property type="entry name" value="Nitr_red_alph_N"/>
</dbReference>
<protein>
    <submittedName>
        <fullName evidence="8">Respiratory nitrate reductase 2 subunit alpha</fullName>
        <ecNumber evidence="8">1.7.99.4</ecNumber>
    </submittedName>
</protein>
<organism evidence="8 9">
    <name type="scientific">Enterobacter cancerogenus</name>
    <dbReference type="NCBI Taxonomy" id="69218"/>
    <lineage>
        <taxon>Bacteria</taxon>
        <taxon>Pseudomonadati</taxon>
        <taxon>Pseudomonadota</taxon>
        <taxon>Gammaproteobacteria</taxon>
        <taxon>Enterobacterales</taxon>
        <taxon>Enterobacteriaceae</taxon>
        <taxon>Enterobacter</taxon>
        <taxon>Enterobacter cloacae complex</taxon>
    </lineage>
</organism>
<keyword evidence="4" id="KW-0479">Metal-binding</keyword>
<dbReference type="InterPro" id="IPR027467">
    <property type="entry name" value="MopterinOxRdtase_cofactor_BS"/>
</dbReference>
<dbReference type="PANTHER" id="PTHR43105">
    <property type="entry name" value="RESPIRATORY NITRATE REDUCTASE"/>
    <property type="match status" value="1"/>
</dbReference>
<dbReference type="PANTHER" id="PTHR43105:SF2">
    <property type="entry name" value="RESPIRATORY NITRATE REDUCTASE 2 ALPHA CHAIN"/>
    <property type="match status" value="1"/>
</dbReference>
<reference evidence="8 9" key="1">
    <citation type="submission" date="2019-03" db="EMBL/GenBank/DDBJ databases">
        <authorList>
            <consortium name="Pathogen Informatics"/>
        </authorList>
    </citation>
    <scope>NUCLEOTIDE SEQUENCE [LARGE SCALE GENOMIC DNA]</scope>
    <source>
        <strain evidence="8 9">NCTC12126</strain>
    </source>
</reference>
<dbReference type="FunFam" id="4.10.1200.10:FF:000001">
    <property type="entry name" value="Respiratory nitrate reductase subunit alpha"/>
    <property type="match status" value="1"/>
</dbReference>
<evidence type="ECO:0000256" key="5">
    <source>
        <dbReference type="ARBA" id="ARBA00023004"/>
    </source>
</evidence>
<dbReference type="SUPFAM" id="SSF53706">
    <property type="entry name" value="Formate dehydrogenase/DMSO reductase, domains 1-3"/>
    <property type="match status" value="1"/>
</dbReference>
<dbReference type="GO" id="GO:0046872">
    <property type="term" value="F:metal ion binding"/>
    <property type="evidence" value="ECO:0007669"/>
    <property type="project" value="UniProtKB-KW"/>
</dbReference>
<dbReference type="GO" id="GO:0051539">
    <property type="term" value="F:4 iron, 4 sulfur cluster binding"/>
    <property type="evidence" value="ECO:0007669"/>
    <property type="project" value="UniProtKB-KW"/>
</dbReference>
<dbReference type="AlphaFoldDB" id="A0A484ZGZ3"/>
<evidence type="ECO:0000313" key="8">
    <source>
        <dbReference type="EMBL" id="VFS45109.1"/>
    </source>
</evidence>
<dbReference type="PROSITE" id="PS51669">
    <property type="entry name" value="4FE4S_MOW_BIS_MGD"/>
    <property type="match status" value="1"/>
</dbReference>
<dbReference type="Pfam" id="PF14710">
    <property type="entry name" value="Nitr_red_alph_N"/>
    <property type="match status" value="1"/>
</dbReference>
<evidence type="ECO:0000313" key="9">
    <source>
        <dbReference type="Proteomes" id="UP000351155"/>
    </source>
</evidence>
<dbReference type="GO" id="GO:0016020">
    <property type="term" value="C:membrane"/>
    <property type="evidence" value="ECO:0007669"/>
    <property type="project" value="TreeGrafter"/>
</dbReference>
<dbReference type="EC" id="1.7.99.4" evidence="8"/>
<dbReference type="Proteomes" id="UP000351155">
    <property type="component" value="Unassembled WGS sequence"/>
</dbReference>
<dbReference type="SMART" id="SM00926">
    <property type="entry name" value="Molybdop_Fe4S4"/>
    <property type="match status" value="1"/>
</dbReference>
<dbReference type="InterPro" id="IPR006656">
    <property type="entry name" value="Mopterin_OxRdtase"/>
</dbReference>
<dbReference type="InterPro" id="IPR044906">
    <property type="entry name" value="Nitr_red_alph_N_sf"/>
</dbReference>
<feature type="domain" description="4Fe-4S Mo/W bis-MGD-type" evidence="7">
    <location>
        <begin position="43"/>
        <end position="107"/>
    </location>
</feature>
<dbReference type="GO" id="GO:0016491">
    <property type="term" value="F:oxidoreductase activity"/>
    <property type="evidence" value="ECO:0007669"/>
    <property type="project" value="UniProtKB-KW"/>
</dbReference>
<accession>A0A484ZGZ3</accession>
<evidence type="ECO:0000256" key="4">
    <source>
        <dbReference type="ARBA" id="ARBA00022723"/>
    </source>
</evidence>
<dbReference type="EMBL" id="CAADIW010000086">
    <property type="protein sequence ID" value="VFS45109.1"/>
    <property type="molecule type" value="Genomic_DNA"/>
</dbReference>
<keyword evidence="6" id="KW-0411">Iron-sulfur</keyword>
<name>A0A484ZGZ3_9ENTR</name>
<proteinExistence type="predicted"/>
<keyword evidence="5" id="KW-0408">Iron</keyword>
<gene>
    <name evidence="8" type="primary">narZ_1</name>
    <name evidence="8" type="ORF">NCTC12126_06427</name>
</gene>
<dbReference type="Gene3D" id="4.10.1200.10">
    <property type="entry name" value="nitrate reductase tail"/>
    <property type="match status" value="1"/>
</dbReference>
<keyword evidence="8" id="KW-0560">Oxidoreductase</keyword>
<evidence type="ECO:0000256" key="2">
    <source>
        <dbReference type="ARBA" id="ARBA00022485"/>
    </source>
</evidence>
<evidence type="ECO:0000256" key="3">
    <source>
        <dbReference type="ARBA" id="ARBA00022505"/>
    </source>
</evidence>
<dbReference type="InterPro" id="IPR006963">
    <property type="entry name" value="Mopterin_OxRdtase_4Fe-4S_dom"/>
</dbReference>
<keyword evidence="3" id="KW-0500">Molybdenum</keyword>
<dbReference type="PROSITE" id="PS00551">
    <property type="entry name" value="MOLYBDOPTERIN_PROK_1"/>
    <property type="match status" value="1"/>
</dbReference>
<dbReference type="InterPro" id="IPR050123">
    <property type="entry name" value="Prok_molybdopt-oxidoreductase"/>
</dbReference>
<dbReference type="Pfam" id="PF00384">
    <property type="entry name" value="Molybdopterin"/>
    <property type="match status" value="1"/>
</dbReference>